<comment type="caution">
    <text evidence="1">The sequence shown here is derived from an EMBL/GenBank/DDBJ whole genome shotgun (WGS) entry which is preliminary data.</text>
</comment>
<organism evidence="1 2">
    <name type="scientific">Trifolium medium</name>
    <dbReference type="NCBI Taxonomy" id="97028"/>
    <lineage>
        <taxon>Eukaryota</taxon>
        <taxon>Viridiplantae</taxon>
        <taxon>Streptophyta</taxon>
        <taxon>Embryophyta</taxon>
        <taxon>Tracheophyta</taxon>
        <taxon>Spermatophyta</taxon>
        <taxon>Magnoliopsida</taxon>
        <taxon>eudicotyledons</taxon>
        <taxon>Gunneridae</taxon>
        <taxon>Pentapetalae</taxon>
        <taxon>rosids</taxon>
        <taxon>fabids</taxon>
        <taxon>Fabales</taxon>
        <taxon>Fabaceae</taxon>
        <taxon>Papilionoideae</taxon>
        <taxon>50 kb inversion clade</taxon>
        <taxon>NPAAA clade</taxon>
        <taxon>Hologalegina</taxon>
        <taxon>IRL clade</taxon>
        <taxon>Trifolieae</taxon>
        <taxon>Trifolium</taxon>
    </lineage>
</organism>
<evidence type="ECO:0000313" key="2">
    <source>
        <dbReference type="Proteomes" id="UP000265520"/>
    </source>
</evidence>
<proteinExistence type="predicted"/>
<sequence>QYSAKKQGGQEADLLLQFKDMSHG</sequence>
<feature type="non-terminal residue" evidence="1">
    <location>
        <position position="1"/>
    </location>
</feature>
<evidence type="ECO:0000313" key="1">
    <source>
        <dbReference type="EMBL" id="MCI33029.1"/>
    </source>
</evidence>
<dbReference type="AlphaFoldDB" id="A0A392R9T5"/>
<protein>
    <submittedName>
        <fullName evidence="1">Uncharacterized protein</fullName>
    </submittedName>
</protein>
<reference evidence="1 2" key="1">
    <citation type="journal article" date="2018" name="Front. Plant Sci.">
        <title>Red Clover (Trifolium pratense) and Zigzag Clover (T. medium) - A Picture of Genomic Similarities and Differences.</title>
        <authorList>
            <person name="Dluhosova J."/>
            <person name="Istvanek J."/>
            <person name="Nedelnik J."/>
            <person name="Repkova J."/>
        </authorList>
    </citation>
    <scope>NUCLEOTIDE SEQUENCE [LARGE SCALE GENOMIC DNA]</scope>
    <source>
        <strain evidence="2">cv. 10/8</strain>
        <tissue evidence="1">Leaf</tissue>
    </source>
</reference>
<name>A0A392R9T5_9FABA</name>
<dbReference type="EMBL" id="LXQA010200875">
    <property type="protein sequence ID" value="MCI33029.1"/>
    <property type="molecule type" value="Genomic_DNA"/>
</dbReference>
<keyword evidence="2" id="KW-1185">Reference proteome</keyword>
<dbReference type="Proteomes" id="UP000265520">
    <property type="component" value="Unassembled WGS sequence"/>
</dbReference>
<accession>A0A392R9T5</accession>